<reference evidence="2 3" key="1">
    <citation type="submission" date="2019-06" db="EMBL/GenBank/DDBJ databases">
        <title>Genomic Encyclopedia of Type Strains, Phase IV (KMG-V): Genome sequencing to study the core and pangenomes of soil and plant-associated prokaryotes.</title>
        <authorList>
            <person name="Whitman W."/>
        </authorList>
    </citation>
    <scope>NUCLEOTIDE SEQUENCE [LARGE SCALE GENOMIC DNA]</scope>
    <source>
        <strain evidence="2 3">BR 11796</strain>
    </source>
</reference>
<dbReference type="Proteomes" id="UP000316083">
    <property type="component" value="Unassembled WGS sequence"/>
</dbReference>
<comment type="caution">
    <text evidence="2">The sequence shown here is derived from an EMBL/GenBank/DDBJ whole genome shotgun (WGS) entry which is preliminary data.</text>
</comment>
<organism evidence="2 3">
    <name type="scientific">Azospirillum brasilense</name>
    <dbReference type="NCBI Taxonomy" id="192"/>
    <lineage>
        <taxon>Bacteria</taxon>
        <taxon>Pseudomonadati</taxon>
        <taxon>Pseudomonadota</taxon>
        <taxon>Alphaproteobacteria</taxon>
        <taxon>Rhodospirillales</taxon>
        <taxon>Azospirillaceae</taxon>
        <taxon>Azospirillum</taxon>
    </lineage>
</organism>
<sequence>MDSHSLSGRLFDLGLTARSIRDHANDIVQLPARNLDPELHALGREAVGLGRGRWESAKPRPDPGLVGEGAGDGQGCKADDRLTLSGMETRRCGAAVGTHQPARTEKNATEPAADHQRHPIQLLAVYGLKNRAPRRSPRFAVIAGPVEVADPEGPAVVARIPLAARGDKSTCLLFGRDRPRRGQKAALLDLLLEMLFPFQCEHCLLPRSFLHGPEAALAKDGWSLFIP</sequence>
<dbReference type="AlphaFoldDB" id="A0A560BBV6"/>
<feature type="compositionally biased region" description="Basic and acidic residues" evidence="1">
    <location>
        <begin position="52"/>
        <end position="61"/>
    </location>
</feature>
<evidence type="ECO:0000313" key="2">
    <source>
        <dbReference type="EMBL" id="TWA70066.1"/>
    </source>
</evidence>
<accession>A0A560BBV6</accession>
<name>A0A560BBV6_AZOBR</name>
<evidence type="ECO:0000313" key="3">
    <source>
        <dbReference type="Proteomes" id="UP000316083"/>
    </source>
</evidence>
<evidence type="ECO:0000256" key="1">
    <source>
        <dbReference type="SAM" id="MobiDB-lite"/>
    </source>
</evidence>
<feature type="compositionally biased region" description="Basic and acidic residues" evidence="1">
    <location>
        <begin position="102"/>
        <end position="115"/>
    </location>
</feature>
<dbReference type="EMBL" id="VITF01000004">
    <property type="protein sequence ID" value="TWA70066.1"/>
    <property type="molecule type" value="Genomic_DNA"/>
</dbReference>
<feature type="region of interest" description="Disordered" evidence="1">
    <location>
        <begin position="94"/>
        <end position="115"/>
    </location>
</feature>
<gene>
    <name evidence="2" type="ORF">FBZ82_104226</name>
</gene>
<proteinExistence type="predicted"/>
<protein>
    <submittedName>
        <fullName evidence="2">Uncharacterized protein</fullName>
    </submittedName>
</protein>
<feature type="region of interest" description="Disordered" evidence="1">
    <location>
        <begin position="52"/>
        <end position="77"/>
    </location>
</feature>